<dbReference type="Proteomes" id="UP000218824">
    <property type="component" value="Chromosome"/>
</dbReference>
<dbReference type="KEGG" id="lem:LEN_1216"/>
<proteinExistence type="predicted"/>
<protein>
    <submittedName>
        <fullName evidence="2">Uncharacterized protein</fullName>
    </submittedName>
</protein>
<sequence length="214" mass="22821">MRSKDRERMRAALAVATLATVSAWPAIAAAQDDANREYLFHSQFAEHCKRAMPPLSKQIDSAFSAWQSRIPAQRLAAIRDYAGSKAGKRMAQYVGVGISVASGDNKLVASYQCVERINDWGRIDYPAVTNSQIDSAAAKPLLASIAPLALARLDCPTLDGVSAAPATAAKADEASIPLETWTFSGCGRSHAVGIDRRSDRLGLAGKDRSALSGF</sequence>
<reference evidence="2 3" key="1">
    <citation type="journal article" date="2017" name="DNA Res.">
        <title>Complete genome sequence and expression profile of the commercial lytic enzyme producer Lysobacter enzymogenes M497-1.</title>
        <authorList>
            <person name="Takami H."/>
            <person name="Toyoda A."/>
            <person name="Uchiyama I."/>
            <person name="Itoh T."/>
            <person name="Takaki Y."/>
            <person name="Arai W."/>
            <person name="Nishi S."/>
            <person name="Kawai M."/>
            <person name="Shinya K."/>
            <person name="Ikeda H."/>
        </authorList>
    </citation>
    <scope>NUCLEOTIDE SEQUENCE [LARGE SCALE GENOMIC DNA]</scope>
    <source>
        <strain evidence="2 3">M497-1</strain>
    </source>
</reference>
<dbReference type="GeneID" id="83063091"/>
<accession>A0AAU9AFF6</accession>
<dbReference type="EMBL" id="AP014940">
    <property type="protein sequence ID" value="BAV96703.1"/>
    <property type="molecule type" value="Genomic_DNA"/>
</dbReference>
<evidence type="ECO:0000313" key="3">
    <source>
        <dbReference type="Proteomes" id="UP000218824"/>
    </source>
</evidence>
<evidence type="ECO:0000256" key="1">
    <source>
        <dbReference type="SAM" id="SignalP"/>
    </source>
</evidence>
<organism evidence="2 3">
    <name type="scientific">Lysobacter enzymogenes</name>
    <dbReference type="NCBI Taxonomy" id="69"/>
    <lineage>
        <taxon>Bacteria</taxon>
        <taxon>Pseudomonadati</taxon>
        <taxon>Pseudomonadota</taxon>
        <taxon>Gammaproteobacteria</taxon>
        <taxon>Lysobacterales</taxon>
        <taxon>Lysobacteraceae</taxon>
        <taxon>Lysobacter</taxon>
    </lineage>
</organism>
<feature type="signal peptide" evidence="1">
    <location>
        <begin position="1"/>
        <end position="28"/>
    </location>
</feature>
<feature type="chain" id="PRO_5043426125" evidence="1">
    <location>
        <begin position="29"/>
        <end position="214"/>
    </location>
</feature>
<dbReference type="AlphaFoldDB" id="A0AAU9AFF6"/>
<evidence type="ECO:0000313" key="2">
    <source>
        <dbReference type="EMBL" id="BAV96703.1"/>
    </source>
</evidence>
<gene>
    <name evidence="2" type="ORF">LEN_1216</name>
</gene>
<name>A0AAU9AFF6_LYSEN</name>
<keyword evidence="1" id="KW-0732">Signal</keyword>
<dbReference type="RefSeq" id="WP_096377045.1">
    <property type="nucleotide sequence ID" value="NZ_AP014940.1"/>
</dbReference>